<organism evidence="2">
    <name type="scientific">viral metagenome</name>
    <dbReference type="NCBI Taxonomy" id="1070528"/>
    <lineage>
        <taxon>unclassified sequences</taxon>
        <taxon>metagenomes</taxon>
        <taxon>organismal metagenomes</taxon>
    </lineage>
</organism>
<dbReference type="SUPFAM" id="SSF54060">
    <property type="entry name" value="His-Me finger endonucleases"/>
    <property type="match status" value="2"/>
</dbReference>
<evidence type="ECO:0000259" key="1">
    <source>
        <dbReference type="SMART" id="SM00507"/>
    </source>
</evidence>
<dbReference type="InterPro" id="IPR044925">
    <property type="entry name" value="His-Me_finger_sf"/>
</dbReference>
<feature type="domain" description="HNH nuclease" evidence="1">
    <location>
        <begin position="412"/>
        <end position="463"/>
    </location>
</feature>
<proteinExistence type="predicted"/>
<dbReference type="AlphaFoldDB" id="A0A6C0EHG1"/>
<feature type="domain" description="HNH nuclease" evidence="1">
    <location>
        <begin position="280"/>
        <end position="328"/>
    </location>
</feature>
<reference evidence="2" key="1">
    <citation type="journal article" date="2020" name="Nature">
        <title>Giant virus diversity and host interactions through global metagenomics.</title>
        <authorList>
            <person name="Schulz F."/>
            <person name="Roux S."/>
            <person name="Paez-Espino D."/>
            <person name="Jungbluth S."/>
            <person name="Walsh D.A."/>
            <person name="Denef V.J."/>
            <person name="McMahon K.D."/>
            <person name="Konstantinidis K.T."/>
            <person name="Eloe-Fadrosh E.A."/>
            <person name="Kyrpides N.C."/>
            <person name="Woyke T."/>
        </authorList>
    </citation>
    <scope>NUCLEOTIDE SEQUENCE</scope>
    <source>
        <strain evidence="2">GVMAG-M-3300023179-2</strain>
    </source>
</reference>
<dbReference type="InterPro" id="IPR003615">
    <property type="entry name" value="HNH_nuc"/>
</dbReference>
<dbReference type="SMART" id="SM00507">
    <property type="entry name" value="HNHc"/>
    <property type="match status" value="2"/>
</dbReference>
<dbReference type="EMBL" id="MN739801">
    <property type="protein sequence ID" value="QHT26765.1"/>
    <property type="molecule type" value="Genomic_DNA"/>
</dbReference>
<accession>A0A6C0EHG1</accession>
<evidence type="ECO:0000313" key="2">
    <source>
        <dbReference type="EMBL" id="QHT26765.1"/>
    </source>
</evidence>
<name>A0A6C0EHG1_9ZZZZ</name>
<protein>
    <recommendedName>
        <fullName evidence="1">HNH nuclease domain-containing protein</fullName>
    </recommendedName>
</protein>
<dbReference type="Gene3D" id="3.90.75.20">
    <property type="match status" value="2"/>
</dbReference>
<dbReference type="Pfam" id="PF13392">
    <property type="entry name" value="HNH_3"/>
    <property type="match status" value="2"/>
</dbReference>
<sequence>MDQEKFILESSNKFKDIFSYQSLNYTTNYNQVQLTCNKHSNTFSISARYHLKTDFGGCESCKIDIKFNELQRQSNEKFNNNFLIDRNTFIDTQSTMCKIKCIKHNYEFEVLLCNHFRNKTGCCDKCSSKTADNLKQKLIENSNLKFNSENRDEENLPRILFDFSQFNYTSYKEKGKILCVKHNNLFEITPTLHLRYNYGGCESCTPKYYPTKKEKRNEIKLNIKLEKDEEFKILDLPNNNNLYKVSNYGKIFSIRLNDYMKTYENKNGYTLIFLRDSVGESKKYKIHRLVAYLFVENNDNKEFVDHIDGVRNNNYYKNLRYVNRSENSLNSYKNTIYSIENQNIIKINNENTKEIINNSNYKIIGTINNKDFSNYKINEYGNTINVNTNKTLKYLINDGYATISLMDTIKNIQCTLKVHRLVAYTFLERPENFTDDLVVNHIDNNRLNNYYKNLEWCTSAENTTKHYTKRILQLDIDTEEVINEYKTFHEAYEKLGKVYGSAISKSCNGTGYKTVFGYKWKLIQ</sequence>